<sequence length="500" mass="55273">MEAGGRENLMSYVPRLYPFLQKTEYDWNYTTVEQKYACRESKGVCRWPSGHVLGGSSSINVMTYVRGNRKVFDSWAKAGNPGWKYEEVLPYFKKSEDQRNPTYAADTRHHGTKGHLAVSDIGYESVFGQAFVAAAKEIGLEERDINGEMQTGVMKYQGTISNGIRASTSKAFLEPVRDRKNLHIITESEATKLIFDSSGNIATGVEYTRHGKRGKVVRATKEVILSAGVIKSPQILALSGLGPKDDLDRLGIPVVKDLPVGRGLTDHSVVVLMFRVNRSSALTTPEMIRRYVHNSTGPLSSSSVVAVAFFGTPFPGSFPNAQISAFNSILSDDDVWSLAVIGVRPRSRGTLKLKSSDPRTPPQIDPNYYADESDMTTMIGALKQAFKLSRTPPLRKYNFTYDRSFHKLCSHIGDHNSDSYLRCLVVNYTQSALHGTGTCRMGSRRDPWSVVDSTLRVKGTNNLRVIDASVMPEIVNGNTAAATIMIAEKGAQYIIDFYSP</sequence>
<evidence type="ECO:0000259" key="7">
    <source>
        <dbReference type="Pfam" id="PF05199"/>
    </source>
</evidence>
<dbReference type="EMBL" id="JBFDAA010000016">
    <property type="protein sequence ID" value="KAL1117213.1"/>
    <property type="molecule type" value="Genomic_DNA"/>
</dbReference>
<comment type="cofactor">
    <cofactor evidence="1 5">
        <name>FAD</name>
        <dbReference type="ChEBI" id="CHEBI:57692"/>
    </cofactor>
</comment>
<dbReference type="InterPro" id="IPR007867">
    <property type="entry name" value="GMC_OxRtase_C"/>
</dbReference>
<reference evidence="8 9" key="1">
    <citation type="submission" date="2024-07" db="EMBL/GenBank/DDBJ databases">
        <title>Chromosome-level genome assembly of the water stick insect Ranatra chinensis (Heteroptera: Nepidae).</title>
        <authorList>
            <person name="Liu X."/>
        </authorList>
    </citation>
    <scope>NUCLEOTIDE SEQUENCE [LARGE SCALE GENOMIC DNA]</scope>
    <source>
        <strain evidence="8">Cailab_2021Rc</strain>
        <tissue evidence="8">Muscle</tissue>
    </source>
</reference>
<dbReference type="PANTHER" id="PTHR11552:SF147">
    <property type="entry name" value="CHOLINE DEHYDROGENASE, MITOCHONDRIAL"/>
    <property type="match status" value="1"/>
</dbReference>
<comment type="caution">
    <text evidence="8">The sequence shown here is derived from an EMBL/GenBank/DDBJ whole genome shotgun (WGS) entry which is preliminary data.</text>
</comment>
<dbReference type="PANTHER" id="PTHR11552">
    <property type="entry name" value="GLUCOSE-METHANOL-CHOLINE GMC OXIDOREDUCTASE"/>
    <property type="match status" value="1"/>
</dbReference>
<feature type="domain" description="Glucose-methanol-choline oxidoreductase C-terminal" evidence="7">
    <location>
        <begin position="345"/>
        <end position="487"/>
    </location>
</feature>
<name>A0ABD0YDS7_9HEMI</name>
<dbReference type="SUPFAM" id="SSF51905">
    <property type="entry name" value="FAD/NAD(P)-binding domain"/>
    <property type="match status" value="1"/>
</dbReference>
<dbReference type="Proteomes" id="UP001558652">
    <property type="component" value="Unassembled WGS sequence"/>
</dbReference>
<dbReference type="AlphaFoldDB" id="A0ABD0YDS7"/>
<evidence type="ECO:0000256" key="5">
    <source>
        <dbReference type="PIRSR" id="PIRSR000137-2"/>
    </source>
</evidence>
<evidence type="ECO:0000259" key="6">
    <source>
        <dbReference type="Pfam" id="PF00732"/>
    </source>
</evidence>
<dbReference type="InterPro" id="IPR012132">
    <property type="entry name" value="GMC_OxRdtase"/>
</dbReference>
<dbReference type="InterPro" id="IPR000172">
    <property type="entry name" value="GMC_OxRdtase_N"/>
</dbReference>
<feature type="binding site" evidence="5">
    <location>
        <position position="52"/>
    </location>
    <ligand>
        <name>FAD</name>
        <dbReference type="ChEBI" id="CHEBI:57692"/>
    </ligand>
</feature>
<dbReference type="Gene3D" id="3.50.50.60">
    <property type="entry name" value="FAD/NAD(P)-binding domain"/>
    <property type="match status" value="1"/>
</dbReference>
<keyword evidence="9" id="KW-1185">Reference proteome</keyword>
<keyword evidence="4 5" id="KW-0274">FAD</keyword>
<dbReference type="Pfam" id="PF00732">
    <property type="entry name" value="GMC_oxred_N"/>
    <property type="match status" value="1"/>
</dbReference>
<dbReference type="Gene3D" id="3.30.560.10">
    <property type="entry name" value="Glucose Oxidase, domain 3"/>
    <property type="match status" value="1"/>
</dbReference>
<gene>
    <name evidence="8" type="ORF">AAG570_004540</name>
</gene>
<evidence type="ECO:0000256" key="4">
    <source>
        <dbReference type="ARBA" id="ARBA00022827"/>
    </source>
</evidence>
<organism evidence="8 9">
    <name type="scientific">Ranatra chinensis</name>
    <dbReference type="NCBI Taxonomy" id="642074"/>
    <lineage>
        <taxon>Eukaryota</taxon>
        <taxon>Metazoa</taxon>
        <taxon>Ecdysozoa</taxon>
        <taxon>Arthropoda</taxon>
        <taxon>Hexapoda</taxon>
        <taxon>Insecta</taxon>
        <taxon>Pterygota</taxon>
        <taxon>Neoptera</taxon>
        <taxon>Paraneoptera</taxon>
        <taxon>Hemiptera</taxon>
        <taxon>Heteroptera</taxon>
        <taxon>Panheteroptera</taxon>
        <taxon>Nepomorpha</taxon>
        <taxon>Nepidae</taxon>
        <taxon>Ranatrinae</taxon>
        <taxon>Ranatra</taxon>
    </lineage>
</organism>
<evidence type="ECO:0000313" key="9">
    <source>
        <dbReference type="Proteomes" id="UP001558652"/>
    </source>
</evidence>
<dbReference type="PIRSF" id="PIRSF000137">
    <property type="entry name" value="Alcohol_oxidase"/>
    <property type="match status" value="1"/>
</dbReference>
<proteinExistence type="inferred from homology"/>
<keyword evidence="3" id="KW-0285">Flavoprotein</keyword>
<dbReference type="Pfam" id="PF05199">
    <property type="entry name" value="GMC_oxred_C"/>
    <property type="match status" value="1"/>
</dbReference>
<protein>
    <submittedName>
        <fullName evidence="8">Uncharacterized protein</fullName>
    </submittedName>
</protein>
<feature type="domain" description="Glucose-methanol-choline oxidoreductase N-terminal" evidence="6">
    <location>
        <begin position="44"/>
        <end position="269"/>
    </location>
</feature>
<comment type="similarity">
    <text evidence="2">Belongs to the GMC oxidoreductase family.</text>
</comment>
<accession>A0ABD0YDS7</accession>
<evidence type="ECO:0000256" key="2">
    <source>
        <dbReference type="ARBA" id="ARBA00010790"/>
    </source>
</evidence>
<evidence type="ECO:0000256" key="1">
    <source>
        <dbReference type="ARBA" id="ARBA00001974"/>
    </source>
</evidence>
<evidence type="ECO:0000256" key="3">
    <source>
        <dbReference type="ARBA" id="ARBA00022630"/>
    </source>
</evidence>
<dbReference type="SUPFAM" id="SSF54373">
    <property type="entry name" value="FAD-linked reductases, C-terminal domain"/>
    <property type="match status" value="1"/>
</dbReference>
<evidence type="ECO:0000313" key="8">
    <source>
        <dbReference type="EMBL" id="KAL1117213.1"/>
    </source>
</evidence>
<dbReference type="InterPro" id="IPR036188">
    <property type="entry name" value="FAD/NAD-bd_sf"/>
</dbReference>